<accession>A0A4C1XZR2</accession>
<evidence type="ECO:0000256" key="1">
    <source>
        <dbReference type="SAM" id="MobiDB-lite"/>
    </source>
</evidence>
<feature type="region of interest" description="Disordered" evidence="1">
    <location>
        <begin position="1"/>
        <end position="30"/>
    </location>
</feature>
<protein>
    <submittedName>
        <fullName evidence="2">Uncharacterized protein</fullName>
    </submittedName>
</protein>
<organism evidence="2 3">
    <name type="scientific">Eumeta variegata</name>
    <name type="common">Bagworm moth</name>
    <name type="synonym">Eumeta japonica</name>
    <dbReference type="NCBI Taxonomy" id="151549"/>
    <lineage>
        <taxon>Eukaryota</taxon>
        <taxon>Metazoa</taxon>
        <taxon>Ecdysozoa</taxon>
        <taxon>Arthropoda</taxon>
        <taxon>Hexapoda</taxon>
        <taxon>Insecta</taxon>
        <taxon>Pterygota</taxon>
        <taxon>Neoptera</taxon>
        <taxon>Endopterygota</taxon>
        <taxon>Lepidoptera</taxon>
        <taxon>Glossata</taxon>
        <taxon>Ditrysia</taxon>
        <taxon>Tineoidea</taxon>
        <taxon>Psychidae</taxon>
        <taxon>Oiketicinae</taxon>
        <taxon>Eumeta</taxon>
    </lineage>
</organism>
<feature type="compositionally biased region" description="Polar residues" evidence="1">
    <location>
        <begin position="1"/>
        <end position="29"/>
    </location>
</feature>
<keyword evidence="3" id="KW-1185">Reference proteome</keyword>
<name>A0A4C1XZR2_EUMVA</name>
<gene>
    <name evidence="2" type="ORF">EVAR_75334_1</name>
</gene>
<evidence type="ECO:0000313" key="2">
    <source>
        <dbReference type="EMBL" id="GBP68720.1"/>
    </source>
</evidence>
<evidence type="ECO:0000313" key="3">
    <source>
        <dbReference type="Proteomes" id="UP000299102"/>
    </source>
</evidence>
<dbReference type="OrthoDB" id="411823at2759"/>
<sequence length="93" mass="10479">MHLSLSETSVQGTSAQTDRMSSQMTQTPTGHGEFAEYLHSFKLKDSQCCTCDRAKNQDVMHGFEDCVIFARDRVVVEIGMGTRISRRNFLETS</sequence>
<dbReference type="EMBL" id="BGZK01001021">
    <property type="protein sequence ID" value="GBP68720.1"/>
    <property type="molecule type" value="Genomic_DNA"/>
</dbReference>
<dbReference type="Proteomes" id="UP000299102">
    <property type="component" value="Unassembled WGS sequence"/>
</dbReference>
<comment type="caution">
    <text evidence="2">The sequence shown here is derived from an EMBL/GenBank/DDBJ whole genome shotgun (WGS) entry which is preliminary data.</text>
</comment>
<dbReference type="AlphaFoldDB" id="A0A4C1XZR2"/>
<reference evidence="2 3" key="1">
    <citation type="journal article" date="2019" name="Commun. Biol.">
        <title>The bagworm genome reveals a unique fibroin gene that provides high tensile strength.</title>
        <authorList>
            <person name="Kono N."/>
            <person name="Nakamura H."/>
            <person name="Ohtoshi R."/>
            <person name="Tomita M."/>
            <person name="Numata K."/>
            <person name="Arakawa K."/>
        </authorList>
    </citation>
    <scope>NUCLEOTIDE SEQUENCE [LARGE SCALE GENOMIC DNA]</scope>
</reference>
<proteinExistence type="predicted"/>